<dbReference type="EC" id="2.1.1.-" evidence="4"/>
<keyword evidence="2 6" id="KW-0489">Methyltransferase</keyword>
<evidence type="ECO:0000256" key="2">
    <source>
        <dbReference type="ARBA" id="ARBA00022603"/>
    </source>
</evidence>
<evidence type="ECO:0000256" key="1">
    <source>
        <dbReference type="ARBA" id="ARBA00007137"/>
    </source>
</evidence>
<evidence type="ECO:0000256" key="3">
    <source>
        <dbReference type="ARBA" id="ARBA00022679"/>
    </source>
</evidence>
<dbReference type="InterPro" id="IPR010426">
    <property type="entry name" value="MTTB_MeTrfase"/>
</dbReference>
<dbReference type="Proteomes" id="UP000539372">
    <property type="component" value="Unassembled WGS sequence"/>
</dbReference>
<dbReference type="Pfam" id="PF06253">
    <property type="entry name" value="MTTB"/>
    <property type="match status" value="1"/>
</dbReference>
<comment type="caution">
    <text evidence="6">The sequence shown here is derived from an EMBL/GenBank/DDBJ whole genome shotgun (WGS) entry which is preliminary data.</text>
</comment>
<keyword evidence="3 4" id="KW-0808">Transferase</keyword>
<dbReference type="PIRSF" id="PIRSF037567">
    <property type="entry name" value="MTTB_MeTrfase"/>
    <property type="match status" value="1"/>
</dbReference>
<dbReference type="GO" id="GO:0032259">
    <property type="term" value="P:methylation"/>
    <property type="evidence" value="ECO:0007669"/>
    <property type="project" value="UniProtKB-KW"/>
</dbReference>
<name>A0A7Y0DZ26_9PROT</name>
<evidence type="ECO:0000256" key="4">
    <source>
        <dbReference type="PIRNR" id="PIRNR037567"/>
    </source>
</evidence>
<evidence type="ECO:0000313" key="7">
    <source>
        <dbReference type="Proteomes" id="UP000539372"/>
    </source>
</evidence>
<dbReference type="InterPro" id="IPR038601">
    <property type="entry name" value="MttB-like_sf"/>
</dbReference>
<feature type="region of interest" description="Disordered" evidence="5">
    <location>
        <begin position="1"/>
        <end position="32"/>
    </location>
</feature>
<organism evidence="6 7">
    <name type="scientific">Pacificispira spongiicola</name>
    <dbReference type="NCBI Taxonomy" id="2729598"/>
    <lineage>
        <taxon>Bacteria</taxon>
        <taxon>Pseudomonadati</taxon>
        <taxon>Pseudomonadota</taxon>
        <taxon>Alphaproteobacteria</taxon>
        <taxon>Rhodospirillales</taxon>
        <taxon>Rhodospirillaceae</taxon>
        <taxon>Pacificispira</taxon>
    </lineage>
</organism>
<accession>A0A7Y0DZ26</accession>
<protein>
    <recommendedName>
        <fullName evidence="4">Methyltransferase</fullName>
        <ecNumber evidence="4">2.1.1.-</ecNumber>
    </recommendedName>
</protein>
<reference evidence="6 7" key="1">
    <citation type="submission" date="2020-04" db="EMBL/GenBank/DDBJ databases">
        <title>Rhodospirillaceae bacterium KN72 isolated from deep sea.</title>
        <authorList>
            <person name="Zhang D.-C."/>
        </authorList>
    </citation>
    <scope>NUCLEOTIDE SEQUENCE [LARGE SCALE GENOMIC DNA]</scope>
    <source>
        <strain evidence="6 7">KN72</strain>
    </source>
</reference>
<gene>
    <name evidence="6" type="ORF">HH303_06995</name>
</gene>
<comment type="similarity">
    <text evidence="1 4">Belongs to the trimethylamine methyltransferase family.</text>
</comment>
<feature type="compositionally biased region" description="Low complexity" evidence="5">
    <location>
        <begin position="12"/>
        <end position="24"/>
    </location>
</feature>
<dbReference type="EMBL" id="JABBNT010000002">
    <property type="protein sequence ID" value="NMM44217.1"/>
    <property type="molecule type" value="Genomic_DNA"/>
</dbReference>
<evidence type="ECO:0000256" key="5">
    <source>
        <dbReference type="SAM" id="MobiDB-lite"/>
    </source>
</evidence>
<proteinExistence type="inferred from homology"/>
<dbReference type="RefSeq" id="WP_169624516.1">
    <property type="nucleotide sequence ID" value="NZ_JABBNT010000002.1"/>
</dbReference>
<dbReference type="AlphaFoldDB" id="A0A7Y0DZ26"/>
<evidence type="ECO:0000313" key="6">
    <source>
        <dbReference type="EMBL" id="NMM44217.1"/>
    </source>
</evidence>
<dbReference type="GO" id="GO:0008168">
    <property type="term" value="F:methyltransferase activity"/>
    <property type="evidence" value="ECO:0007669"/>
    <property type="project" value="UniProtKB-KW"/>
</dbReference>
<dbReference type="GO" id="GO:0015948">
    <property type="term" value="P:methanogenesis"/>
    <property type="evidence" value="ECO:0007669"/>
    <property type="project" value="UniProtKB-UniRule"/>
</dbReference>
<sequence length="536" mass="57651">MTLITPDEIQGAAPSSASPTPALADTGGSRRRGGRLARQALRAAPLTDDIRPVRPGMEGGHYQVLNETDILRIHTAALEILETVGLADAIPTCIEAVTARGGFLNEYGRLCIPRALVEDTLAIAARKFVLHGQDPRHDMEPWGKKVYFGTAGAAVHIVDPVTRKYRESTTRDLYDIARLVDAMDHIHFFQRSVVCRDLPDPFEMDFNTCYASVRGTSKHVGSSWVHPDHFDASLEMLHMIAGGEDKWRARPFVSMSNCFVVPPMKFAEDACRCLESAVKGGMPILLLAAGQAGATSPASLAGAVVQEVAEVLAGLVYVNALKPGHPCIFGTWPFVSDLRTGAMSGGSGEQALLMAACAQMANFYDLTGGVCAGMADSKIPDAQAGYEKGYNYALVGNSGANLVYESAGMHASLLGFCLESVLMDNDAIGASLRTVRGIETDDDSLSVETIRQVCIEGPGHYLGHSQTIGRMQKDYVYPLVGDRTSPKEWVEGGSTTIIDRAVKKTAELLRTHHPSHISDAVDAEIRAKFPVGLNLQ</sequence>
<keyword evidence="7" id="KW-1185">Reference proteome</keyword>
<dbReference type="Gene3D" id="3.20.20.480">
    <property type="entry name" value="Trimethylamine methyltransferase-like"/>
    <property type="match status" value="1"/>
</dbReference>